<dbReference type="RefSeq" id="WP_354025803.1">
    <property type="nucleotide sequence ID" value="NZ_JBEPSJ010000004.1"/>
</dbReference>
<dbReference type="InterPro" id="IPR029058">
    <property type="entry name" value="AB_hydrolase_fold"/>
</dbReference>
<dbReference type="Pfam" id="PF12697">
    <property type="entry name" value="Abhydrolase_6"/>
    <property type="match status" value="1"/>
</dbReference>
<dbReference type="PANTHER" id="PTHR43194:SF5">
    <property type="entry name" value="PIMELOYL-[ACYL-CARRIER PROTEIN] METHYL ESTER ESTERASE"/>
    <property type="match status" value="1"/>
</dbReference>
<accession>A0ABV2QRD6</accession>
<dbReference type="InterPro" id="IPR050228">
    <property type="entry name" value="Carboxylesterase_BioH"/>
</dbReference>
<evidence type="ECO:0000313" key="3">
    <source>
        <dbReference type="Proteomes" id="UP001549257"/>
    </source>
</evidence>
<dbReference type="Proteomes" id="UP001549257">
    <property type="component" value="Unassembled WGS sequence"/>
</dbReference>
<keyword evidence="3" id="KW-1185">Reference proteome</keyword>
<dbReference type="EMBL" id="JBEPSJ010000004">
    <property type="protein sequence ID" value="MET4583637.1"/>
    <property type="molecule type" value="Genomic_DNA"/>
</dbReference>
<protein>
    <submittedName>
        <fullName evidence="2">3-oxoadipate enol-lactonase</fullName>
    </submittedName>
</protein>
<organism evidence="2 3">
    <name type="scientific">Conyzicola nivalis</name>
    <dbReference type="NCBI Taxonomy" id="1477021"/>
    <lineage>
        <taxon>Bacteria</taxon>
        <taxon>Bacillati</taxon>
        <taxon>Actinomycetota</taxon>
        <taxon>Actinomycetes</taxon>
        <taxon>Micrococcales</taxon>
        <taxon>Microbacteriaceae</taxon>
        <taxon>Conyzicola</taxon>
    </lineage>
</organism>
<dbReference type="SUPFAM" id="SSF53474">
    <property type="entry name" value="alpha/beta-Hydrolases"/>
    <property type="match status" value="1"/>
</dbReference>
<name>A0ABV2QRD6_9MICO</name>
<evidence type="ECO:0000259" key="1">
    <source>
        <dbReference type="Pfam" id="PF12697"/>
    </source>
</evidence>
<proteinExistence type="predicted"/>
<dbReference type="Gene3D" id="3.40.50.1820">
    <property type="entry name" value="alpha/beta hydrolase"/>
    <property type="match status" value="1"/>
</dbReference>
<comment type="caution">
    <text evidence="2">The sequence shown here is derived from an EMBL/GenBank/DDBJ whole genome shotgun (WGS) entry which is preliminary data.</text>
</comment>
<feature type="domain" description="AB hydrolase-1" evidence="1">
    <location>
        <begin position="28"/>
        <end position="249"/>
    </location>
</feature>
<sequence length="258" mass="26534">MTIPSVAITRPTGPPGSPLLVLGSSLGTSTMLWDTVSPRLRESFRVCSFDLPGHGTSPAASAPFTVGEIALAVLDAVSALDETAFHYAGVSLGGAVGLEAMLAASDRVASAAIVCSGAQIGAREAWLDRAVLVRTRGTAALVGDAAGRWFAPGSIGRIPVVSGRLLHDLADTDDESYALCTEALASYNVRPLLANVAAPVLALWGEHDPVVGREDAEEIASGVRDGRAVMVAEAAHLAPADQPEAVASALLRFFEAAR</sequence>
<dbReference type="InterPro" id="IPR000073">
    <property type="entry name" value="AB_hydrolase_1"/>
</dbReference>
<dbReference type="PANTHER" id="PTHR43194">
    <property type="entry name" value="HYDROLASE ALPHA/BETA FOLD FAMILY"/>
    <property type="match status" value="1"/>
</dbReference>
<dbReference type="PRINTS" id="PR00111">
    <property type="entry name" value="ABHYDROLASE"/>
</dbReference>
<reference evidence="2 3" key="1">
    <citation type="submission" date="2024-06" db="EMBL/GenBank/DDBJ databases">
        <title>Sorghum-associated microbial communities from plants grown in Nebraska, USA.</title>
        <authorList>
            <person name="Schachtman D."/>
        </authorList>
    </citation>
    <scope>NUCLEOTIDE SEQUENCE [LARGE SCALE GENOMIC DNA]</scope>
    <source>
        <strain evidence="2 3">2857</strain>
    </source>
</reference>
<gene>
    <name evidence="2" type="ORF">ABIE21_003163</name>
</gene>
<evidence type="ECO:0000313" key="2">
    <source>
        <dbReference type="EMBL" id="MET4583637.1"/>
    </source>
</evidence>